<dbReference type="InterPro" id="IPR001563">
    <property type="entry name" value="Peptidase_S10"/>
</dbReference>
<organism evidence="2 3">
    <name type="scientific">Quillaja saponaria</name>
    <name type="common">Soap bark tree</name>
    <dbReference type="NCBI Taxonomy" id="32244"/>
    <lineage>
        <taxon>Eukaryota</taxon>
        <taxon>Viridiplantae</taxon>
        <taxon>Streptophyta</taxon>
        <taxon>Embryophyta</taxon>
        <taxon>Tracheophyta</taxon>
        <taxon>Spermatophyta</taxon>
        <taxon>Magnoliopsida</taxon>
        <taxon>eudicotyledons</taxon>
        <taxon>Gunneridae</taxon>
        <taxon>Pentapetalae</taxon>
        <taxon>rosids</taxon>
        <taxon>fabids</taxon>
        <taxon>Fabales</taxon>
        <taxon>Quillajaceae</taxon>
        <taxon>Quillaja</taxon>
    </lineage>
</organism>
<keyword evidence="3" id="KW-1185">Reference proteome</keyword>
<name>A0AAD7VGA6_QUISA</name>
<gene>
    <name evidence="2" type="ORF">O6P43_004513</name>
</gene>
<evidence type="ECO:0000313" key="3">
    <source>
        <dbReference type="Proteomes" id="UP001163823"/>
    </source>
</evidence>
<dbReference type="KEGG" id="qsa:O6P43_004513"/>
<keyword evidence="2" id="KW-0378">Hydrolase</keyword>
<dbReference type="InterPro" id="IPR029058">
    <property type="entry name" value="AB_hydrolase_fold"/>
</dbReference>
<comment type="caution">
    <text evidence="2">The sequence shown here is derived from an EMBL/GenBank/DDBJ whole genome shotgun (WGS) entry which is preliminary data.</text>
</comment>
<dbReference type="GO" id="GO:0006508">
    <property type="term" value="P:proteolysis"/>
    <property type="evidence" value="ECO:0007669"/>
    <property type="project" value="InterPro"/>
</dbReference>
<evidence type="ECO:0000256" key="1">
    <source>
        <dbReference type="ARBA" id="ARBA00009431"/>
    </source>
</evidence>
<keyword evidence="2" id="KW-0121">Carboxypeptidase</keyword>
<comment type="similarity">
    <text evidence="1">Belongs to the peptidase S10 family.</text>
</comment>
<keyword evidence="2" id="KW-0645">Protease</keyword>
<reference evidence="2" key="1">
    <citation type="journal article" date="2023" name="Science">
        <title>Elucidation of the pathway for biosynthesis of saponin adjuvants from the soapbark tree.</title>
        <authorList>
            <person name="Reed J."/>
            <person name="Orme A."/>
            <person name="El-Demerdash A."/>
            <person name="Owen C."/>
            <person name="Martin L.B.B."/>
            <person name="Misra R.C."/>
            <person name="Kikuchi S."/>
            <person name="Rejzek M."/>
            <person name="Martin A.C."/>
            <person name="Harkess A."/>
            <person name="Leebens-Mack J."/>
            <person name="Louveau T."/>
            <person name="Stephenson M.J."/>
            <person name="Osbourn A."/>
        </authorList>
    </citation>
    <scope>NUCLEOTIDE SEQUENCE</scope>
    <source>
        <strain evidence="2">S10</strain>
    </source>
</reference>
<dbReference type="EMBL" id="JARAOO010000003">
    <property type="protein sequence ID" value="KAJ7974440.1"/>
    <property type="molecule type" value="Genomic_DNA"/>
</dbReference>
<proteinExistence type="inferred from homology"/>
<dbReference type="SUPFAM" id="SSF53474">
    <property type="entry name" value="alpha/beta-Hydrolases"/>
    <property type="match status" value="1"/>
</dbReference>
<protein>
    <submittedName>
        <fullName evidence="2">Carboxypeptidase</fullName>
    </submittedName>
</protein>
<dbReference type="AlphaFoldDB" id="A0AAD7VGA6"/>
<dbReference type="Proteomes" id="UP001163823">
    <property type="component" value="Chromosome 3"/>
</dbReference>
<accession>A0AAD7VGA6</accession>
<dbReference type="Pfam" id="PF00450">
    <property type="entry name" value="Peptidase_S10"/>
    <property type="match status" value="1"/>
</dbReference>
<evidence type="ECO:0000313" key="2">
    <source>
        <dbReference type="EMBL" id="KAJ7974440.1"/>
    </source>
</evidence>
<dbReference type="Gene3D" id="3.40.50.11320">
    <property type="match status" value="1"/>
</dbReference>
<sequence>MPCLLDLLSNSGPRDCIKKFMPRLQGEEVEVIHVLRTLKYQGDSWEINIIPLISDLLKEGLPVLLYSGDQDSRIPLTQTRIIANNLAKELKLVQLTNYGPCYDQQQVAGWSQSFGGLRDGNNVTYPTFATVRGAAHEVPFTSPSQALTLFRSFLSGSLLPRPKKR</sequence>
<dbReference type="GO" id="GO:0004185">
    <property type="term" value="F:serine-type carboxypeptidase activity"/>
    <property type="evidence" value="ECO:0007669"/>
    <property type="project" value="InterPro"/>
</dbReference>